<reference evidence="1 2" key="1">
    <citation type="submission" date="2017-02" db="EMBL/GenBank/DDBJ databases">
        <title>Complete genome sequences of Mycobacterium kansasii strains isolated from rhesus macaques.</title>
        <authorList>
            <person name="Panda A."/>
            <person name="Nagaraj S."/>
            <person name="Zhao X."/>
            <person name="Tettelin H."/>
            <person name="Detolla L.J."/>
        </authorList>
    </citation>
    <scope>NUCLEOTIDE SEQUENCE [LARGE SCALE GENOMIC DNA]</scope>
    <source>
        <strain evidence="1 2">11-3813</strain>
    </source>
</reference>
<evidence type="ECO:0000313" key="1">
    <source>
        <dbReference type="EMBL" id="OOK78267.1"/>
    </source>
</evidence>
<evidence type="ECO:0000313" key="2">
    <source>
        <dbReference type="Proteomes" id="UP000189229"/>
    </source>
</evidence>
<dbReference type="AlphaFoldDB" id="A0A1V3XGD1"/>
<organism evidence="1 2">
    <name type="scientific">Mycobacterium kansasii</name>
    <dbReference type="NCBI Taxonomy" id="1768"/>
    <lineage>
        <taxon>Bacteria</taxon>
        <taxon>Bacillati</taxon>
        <taxon>Actinomycetota</taxon>
        <taxon>Actinomycetes</taxon>
        <taxon>Mycobacteriales</taxon>
        <taxon>Mycobacteriaceae</taxon>
        <taxon>Mycobacterium</taxon>
    </lineage>
</organism>
<name>A0A1V3XGD1_MYCKA</name>
<dbReference type="Proteomes" id="UP000189229">
    <property type="component" value="Unassembled WGS sequence"/>
</dbReference>
<dbReference type="EMBL" id="MVBM01000002">
    <property type="protein sequence ID" value="OOK78267.1"/>
    <property type="molecule type" value="Genomic_DNA"/>
</dbReference>
<sequence length="47" mass="4919">MAHHVACRRFDRETRIGVAAKQPGPGACGTAVFGGVASARNPPAQWD</sequence>
<accession>A0A1V3XGD1</accession>
<comment type="caution">
    <text evidence="1">The sequence shown here is derived from an EMBL/GenBank/DDBJ whole genome shotgun (WGS) entry which is preliminary data.</text>
</comment>
<protein>
    <submittedName>
        <fullName evidence="1">Uncharacterized protein</fullName>
    </submittedName>
</protein>
<gene>
    <name evidence="1" type="ORF">BZL30_1898</name>
</gene>
<proteinExistence type="predicted"/>